<comment type="caution">
    <text evidence="2">The sequence shown here is derived from an EMBL/GenBank/DDBJ whole genome shotgun (WGS) entry which is preliminary data.</text>
</comment>
<sequence>EDPLEDLTFCGASSLSDVRKLMKEWIMSCSEPQEADVSMVTEYLIKLIQNRNLEQAFSLLKFLTRRSKSESSSRWRDSLFNITACVQNVIDACYGATLKL</sequence>
<accession>A0A8S3ZBJ6</accession>
<gene>
    <name evidence="2" type="ORF">CUNI_LOCUS11136</name>
</gene>
<organism evidence="2 3">
    <name type="scientific">Candidula unifasciata</name>
    <dbReference type="NCBI Taxonomy" id="100452"/>
    <lineage>
        <taxon>Eukaryota</taxon>
        <taxon>Metazoa</taxon>
        <taxon>Spiralia</taxon>
        <taxon>Lophotrochozoa</taxon>
        <taxon>Mollusca</taxon>
        <taxon>Gastropoda</taxon>
        <taxon>Heterobranchia</taxon>
        <taxon>Euthyneura</taxon>
        <taxon>Panpulmonata</taxon>
        <taxon>Eupulmonata</taxon>
        <taxon>Stylommatophora</taxon>
        <taxon>Helicina</taxon>
        <taxon>Helicoidea</taxon>
        <taxon>Geomitridae</taxon>
        <taxon>Candidula</taxon>
    </lineage>
</organism>
<evidence type="ECO:0000259" key="1">
    <source>
        <dbReference type="Pfam" id="PF16727"/>
    </source>
</evidence>
<dbReference type="OrthoDB" id="427711at2759"/>
<protein>
    <recommendedName>
        <fullName evidence="1">DNA repair protein Rev1 C-terminal domain-containing protein</fullName>
    </recommendedName>
</protein>
<dbReference type="Proteomes" id="UP000678393">
    <property type="component" value="Unassembled WGS sequence"/>
</dbReference>
<dbReference type="Gene3D" id="1.20.58.1280">
    <property type="entry name" value="DNA repair protein Rev1, C-terminal domain"/>
    <property type="match status" value="1"/>
</dbReference>
<dbReference type="Pfam" id="PF16727">
    <property type="entry name" value="REV1_C"/>
    <property type="match status" value="1"/>
</dbReference>
<proteinExistence type="predicted"/>
<name>A0A8S3ZBJ6_9EUPU</name>
<dbReference type="AlphaFoldDB" id="A0A8S3ZBJ6"/>
<feature type="domain" description="DNA repair protein Rev1 C-terminal" evidence="1">
    <location>
        <begin position="17"/>
        <end position="98"/>
    </location>
</feature>
<evidence type="ECO:0000313" key="2">
    <source>
        <dbReference type="EMBL" id="CAG5125578.1"/>
    </source>
</evidence>
<reference evidence="2" key="1">
    <citation type="submission" date="2021-04" db="EMBL/GenBank/DDBJ databases">
        <authorList>
            <consortium name="Molecular Ecology Group"/>
        </authorList>
    </citation>
    <scope>NUCLEOTIDE SEQUENCE</scope>
</reference>
<dbReference type="EMBL" id="CAJHNH020002101">
    <property type="protein sequence ID" value="CAG5125578.1"/>
    <property type="molecule type" value="Genomic_DNA"/>
</dbReference>
<dbReference type="InterPro" id="IPR038401">
    <property type="entry name" value="Rev1_C_sf"/>
</dbReference>
<dbReference type="InterPro" id="IPR031991">
    <property type="entry name" value="Rev1_C"/>
</dbReference>
<evidence type="ECO:0000313" key="3">
    <source>
        <dbReference type="Proteomes" id="UP000678393"/>
    </source>
</evidence>
<keyword evidence="3" id="KW-1185">Reference proteome</keyword>
<feature type="non-terminal residue" evidence="2">
    <location>
        <position position="100"/>
    </location>
</feature>